<evidence type="ECO:0000259" key="1">
    <source>
        <dbReference type="Pfam" id="PF21789"/>
    </source>
</evidence>
<keyword evidence="3" id="KW-1185">Reference proteome</keyword>
<name>A0AAW1KL25_POPJA</name>
<comment type="caution">
    <text evidence="2">The sequence shown here is derived from an EMBL/GenBank/DDBJ whole genome shotgun (WGS) entry which is preliminary data.</text>
</comment>
<dbReference type="Pfam" id="PF21789">
    <property type="entry name" value="TNP-like_RNaseH_C"/>
    <property type="match status" value="1"/>
</dbReference>
<sequence length="266" mass="30825">MKVLNQMLELFSDLKVLNSDNVDITKTLNFINGWKITIKSILGLWETVSSRGICHMRTRRLNQDALEKFFDTIPQQSGNCINPTPIQFSRAFKKLFCLNYFQFSDNANCIDDLDDILLNLQPSEIKRFDILFPPDNIFQKTLSIVSNDYQNLQVPEENGLTYVAGYLFKRYLDKHSCESCKPYSKENINLNESNMFCYFKSYGDDTFGNLTMPSQNFLQYIKSLEKKFCKVFPELSVEPGVGSLIKEQLLDDLRYVLNSISFVLLL</sequence>
<evidence type="ECO:0000313" key="2">
    <source>
        <dbReference type="EMBL" id="KAK9720229.1"/>
    </source>
</evidence>
<protein>
    <recommendedName>
        <fullName evidence="1">Transposable element P transposase-like RNase H C-terminal domain-containing protein</fullName>
    </recommendedName>
</protein>
<proteinExistence type="predicted"/>
<dbReference type="EMBL" id="JASPKY010000212">
    <property type="protein sequence ID" value="KAK9720229.1"/>
    <property type="molecule type" value="Genomic_DNA"/>
</dbReference>
<dbReference type="AlphaFoldDB" id="A0AAW1KL25"/>
<gene>
    <name evidence="2" type="ORF">QE152_g22210</name>
</gene>
<reference evidence="2 3" key="1">
    <citation type="journal article" date="2024" name="BMC Genomics">
        <title>De novo assembly and annotation of Popillia japonica's genome with initial clues to its potential as an invasive pest.</title>
        <authorList>
            <person name="Cucini C."/>
            <person name="Boschi S."/>
            <person name="Funari R."/>
            <person name="Cardaioli E."/>
            <person name="Iannotti N."/>
            <person name="Marturano G."/>
            <person name="Paoli F."/>
            <person name="Bruttini M."/>
            <person name="Carapelli A."/>
            <person name="Frati F."/>
            <person name="Nardi F."/>
        </authorList>
    </citation>
    <scope>NUCLEOTIDE SEQUENCE [LARGE SCALE GENOMIC DNA]</scope>
    <source>
        <strain evidence="2">DMR45628</strain>
    </source>
</reference>
<feature type="domain" description="Transposable element P transposase-like RNase H C-terminal" evidence="1">
    <location>
        <begin position="61"/>
        <end position="93"/>
    </location>
</feature>
<dbReference type="PANTHER" id="PTHR48455:SF1">
    <property type="entry name" value="TRANSPOSABLE ELEMENT P TRANSPOSASE-LIKE PROTEIN"/>
    <property type="match status" value="1"/>
</dbReference>
<dbReference type="InterPro" id="IPR048367">
    <property type="entry name" value="TNP-like_RNaseH_C"/>
</dbReference>
<dbReference type="Proteomes" id="UP001458880">
    <property type="component" value="Unassembled WGS sequence"/>
</dbReference>
<evidence type="ECO:0000313" key="3">
    <source>
        <dbReference type="Proteomes" id="UP001458880"/>
    </source>
</evidence>
<organism evidence="2 3">
    <name type="scientific">Popillia japonica</name>
    <name type="common">Japanese beetle</name>
    <dbReference type="NCBI Taxonomy" id="7064"/>
    <lineage>
        <taxon>Eukaryota</taxon>
        <taxon>Metazoa</taxon>
        <taxon>Ecdysozoa</taxon>
        <taxon>Arthropoda</taxon>
        <taxon>Hexapoda</taxon>
        <taxon>Insecta</taxon>
        <taxon>Pterygota</taxon>
        <taxon>Neoptera</taxon>
        <taxon>Endopterygota</taxon>
        <taxon>Coleoptera</taxon>
        <taxon>Polyphaga</taxon>
        <taxon>Scarabaeiformia</taxon>
        <taxon>Scarabaeidae</taxon>
        <taxon>Rutelinae</taxon>
        <taxon>Popillia</taxon>
    </lineage>
</organism>
<accession>A0AAW1KL25</accession>
<dbReference type="PANTHER" id="PTHR48455">
    <property type="entry name" value="TRANSPOSABLE ELEMENT P TRANSPOSASE-LIKE PROTEIN"/>
    <property type="match status" value="1"/>
</dbReference>